<dbReference type="Pfam" id="PF01844">
    <property type="entry name" value="HNH"/>
    <property type="match status" value="1"/>
</dbReference>
<reference evidence="3 4" key="1">
    <citation type="submission" date="2018-06" db="EMBL/GenBank/DDBJ databases">
        <authorList>
            <consortium name="Pathogen Informatics"/>
            <person name="Doyle S."/>
        </authorList>
    </citation>
    <scope>NUCLEOTIDE SEQUENCE [LARGE SCALE GENOMIC DNA]</scope>
    <source>
        <strain evidence="3 4">NCTC11862</strain>
    </source>
</reference>
<dbReference type="OrthoDB" id="4752861at2"/>
<keyword evidence="3" id="KW-0378">Hydrolase</keyword>
<sequence>MTTAIDHPHALHHVSDSELTQELAHAHRSFSTAHATLLSFIAEFHLRDLALRHGARNTAHYLSRELGMAVKTAQEYVTVACRLLDFGMVSAAFHAGDIGYSKVRILVRFLTEENEEELLKLALELTCTELTQALAGHGRSDGEEQPEDHFSVRVREDGWVEVSGLLLPDDGASLLAAIKLGEVAFYQDVAGMSEEEVDEEFDKIMDANGYSLSHFGTPPAKMMLSSLRGMLNIVRSNPTSTTRAPAAQVNVVVSSDGHAVLPYQPGAQSSEVAALVNNAAMRLLMTDEKGVIVHYGRSRRLISDALAKAILATQNHTCIIPGCDHQRYMEFHHIVPFEEGGKTDAENLLGLCSSCHMMVTHGIIKIIQRGEDLHFIFPDDVVFTSHRRGLPVRNYDRVDPSIFELNWARNFGEAGTFDDSLFDDPLLTFSFED</sequence>
<dbReference type="EMBL" id="UFXQ01000001">
    <property type="protein sequence ID" value="STC70031.1"/>
    <property type="molecule type" value="Genomic_DNA"/>
</dbReference>
<dbReference type="GO" id="GO:0004519">
    <property type="term" value="F:endonuclease activity"/>
    <property type="evidence" value="ECO:0007669"/>
    <property type="project" value="UniProtKB-KW"/>
</dbReference>
<accession>A0A376CNG4</accession>
<dbReference type="SMART" id="SM00507">
    <property type="entry name" value="HNHc"/>
    <property type="match status" value="1"/>
</dbReference>
<keyword evidence="3" id="KW-0255">Endonuclease</keyword>
<organism evidence="3 4">
    <name type="scientific">Corynebacterium pilosum</name>
    <dbReference type="NCBI Taxonomy" id="35756"/>
    <lineage>
        <taxon>Bacteria</taxon>
        <taxon>Bacillati</taxon>
        <taxon>Actinomycetota</taxon>
        <taxon>Actinomycetes</taxon>
        <taxon>Mycobacteriales</taxon>
        <taxon>Corynebacteriaceae</taxon>
        <taxon>Corynebacterium</taxon>
    </lineage>
</organism>
<name>A0A376CNG4_9CORY</name>
<gene>
    <name evidence="3" type="ORF">NCTC11862_01837</name>
</gene>
<dbReference type="CDD" id="cd00085">
    <property type="entry name" value="HNHc"/>
    <property type="match status" value="1"/>
</dbReference>
<protein>
    <submittedName>
        <fullName evidence="3">HNH endonuclease</fullName>
    </submittedName>
</protein>
<dbReference type="InterPro" id="IPR003870">
    <property type="entry name" value="DUF222"/>
</dbReference>
<dbReference type="Gene3D" id="1.10.30.50">
    <property type="match status" value="1"/>
</dbReference>
<evidence type="ECO:0000256" key="1">
    <source>
        <dbReference type="ARBA" id="ARBA00023450"/>
    </source>
</evidence>
<dbReference type="InterPro" id="IPR002711">
    <property type="entry name" value="HNH"/>
</dbReference>
<dbReference type="RefSeq" id="WP_051078014.1">
    <property type="nucleotide sequence ID" value="NZ_UFXQ01000001.1"/>
</dbReference>
<dbReference type="Proteomes" id="UP000254467">
    <property type="component" value="Unassembled WGS sequence"/>
</dbReference>
<dbReference type="GO" id="GO:0008270">
    <property type="term" value="F:zinc ion binding"/>
    <property type="evidence" value="ECO:0007669"/>
    <property type="project" value="InterPro"/>
</dbReference>
<evidence type="ECO:0000313" key="4">
    <source>
        <dbReference type="Proteomes" id="UP000254467"/>
    </source>
</evidence>
<dbReference type="AlphaFoldDB" id="A0A376CNG4"/>
<dbReference type="STRING" id="35756.GCA_001044155_00227"/>
<feature type="domain" description="HNH nuclease" evidence="2">
    <location>
        <begin position="305"/>
        <end position="357"/>
    </location>
</feature>
<evidence type="ECO:0000259" key="2">
    <source>
        <dbReference type="SMART" id="SM00507"/>
    </source>
</evidence>
<evidence type="ECO:0000313" key="3">
    <source>
        <dbReference type="EMBL" id="STC70031.1"/>
    </source>
</evidence>
<dbReference type="Pfam" id="PF02720">
    <property type="entry name" value="DUF222"/>
    <property type="match status" value="1"/>
</dbReference>
<dbReference type="GO" id="GO:0003676">
    <property type="term" value="F:nucleic acid binding"/>
    <property type="evidence" value="ECO:0007669"/>
    <property type="project" value="InterPro"/>
</dbReference>
<comment type="similarity">
    <text evidence="1">Belongs to the Rv1128c/1148c/1588c/1702c/1945/3466 family.</text>
</comment>
<proteinExistence type="inferred from homology"/>
<keyword evidence="3" id="KW-0540">Nuclease</keyword>
<dbReference type="InterPro" id="IPR003615">
    <property type="entry name" value="HNH_nuc"/>
</dbReference>
<keyword evidence="4" id="KW-1185">Reference proteome</keyword>